<keyword evidence="5" id="KW-1185">Reference proteome</keyword>
<dbReference type="EMBL" id="JAEAOA010001287">
    <property type="protein sequence ID" value="KAK3579813.1"/>
    <property type="molecule type" value="Genomic_DNA"/>
</dbReference>
<protein>
    <recommendedName>
        <fullName evidence="3">ASPIC/UnbV domain-containing protein</fullName>
    </recommendedName>
</protein>
<evidence type="ECO:0000313" key="5">
    <source>
        <dbReference type="Proteomes" id="UP001195483"/>
    </source>
</evidence>
<dbReference type="PANTHER" id="PTHR16026:SF0">
    <property type="entry name" value="CARTILAGE ACIDIC PROTEIN 1"/>
    <property type="match status" value="1"/>
</dbReference>
<dbReference type="InterPro" id="IPR011519">
    <property type="entry name" value="UnbV_ASPIC"/>
</dbReference>
<name>A0AAE0RUK7_9BIVA</name>
<keyword evidence="2" id="KW-1133">Transmembrane helix</keyword>
<dbReference type="SUPFAM" id="SSF69318">
    <property type="entry name" value="Integrin alpha N-terminal domain"/>
    <property type="match status" value="1"/>
</dbReference>
<dbReference type="PANTHER" id="PTHR16026">
    <property type="entry name" value="CARTILAGE ACIDIC PROTEIN 1"/>
    <property type="match status" value="1"/>
</dbReference>
<dbReference type="InterPro" id="IPR027039">
    <property type="entry name" value="Crtac1"/>
</dbReference>
<dbReference type="InterPro" id="IPR013517">
    <property type="entry name" value="FG-GAP"/>
</dbReference>
<evidence type="ECO:0000313" key="4">
    <source>
        <dbReference type="EMBL" id="KAK3579813.1"/>
    </source>
</evidence>
<reference evidence="4" key="2">
    <citation type="journal article" date="2021" name="Genome Biol. Evol.">
        <title>Developing a high-quality reference genome for a parasitic bivalve with doubly uniparental inheritance (Bivalvia: Unionida).</title>
        <authorList>
            <person name="Smith C.H."/>
        </authorList>
    </citation>
    <scope>NUCLEOTIDE SEQUENCE</scope>
    <source>
        <strain evidence="4">CHS0354</strain>
        <tissue evidence="4">Mantle</tissue>
    </source>
</reference>
<feature type="domain" description="ASPIC/UnbV" evidence="3">
    <location>
        <begin position="470"/>
        <end position="531"/>
    </location>
</feature>
<reference evidence="4" key="3">
    <citation type="submission" date="2023-05" db="EMBL/GenBank/DDBJ databases">
        <authorList>
            <person name="Smith C.H."/>
        </authorList>
    </citation>
    <scope>NUCLEOTIDE SEQUENCE</scope>
    <source>
        <strain evidence="4">CHS0354</strain>
        <tissue evidence="4">Mantle</tissue>
    </source>
</reference>
<feature type="transmembrane region" description="Helical" evidence="2">
    <location>
        <begin position="23"/>
        <end position="47"/>
    </location>
</feature>
<evidence type="ECO:0000259" key="3">
    <source>
        <dbReference type="Pfam" id="PF07593"/>
    </source>
</evidence>
<comment type="caution">
    <text evidence="4">The sequence shown here is derived from an EMBL/GenBank/DDBJ whole genome shotgun (WGS) entry which is preliminary data.</text>
</comment>
<dbReference type="Pfam" id="PF07593">
    <property type="entry name" value="UnbV_ASPIC"/>
    <property type="match status" value="1"/>
</dbReference>
<keyword evidence="1" id="KW-0732">Signal</keyword>
<organism evidence="4 5">
    <name type="scientific">Potamilus streckersoni</name>
    <dbReference type="NCBI Taxonomy" id="2493646"/>
    <lineage>
        <taxon>Eukaryota</taxon>
        <taxon>Metazoa</taxon>
        <taxon>Spiralia</taxon>
        <taxon>Lophotrochozoa</taxon>
        <taxon>Mollusca</taxon>
        <taxon>Bivalvia</taxon>
        <taxon>Autobranchia</taxon>
        <taxon>Heteroconchia</taxon>
        <taxon>Palaeoheterodonta</taxon>
        <taxon>Unionida</taxon>
        <taxon>Unionoidea</taxon>
        <taxon>Unionidae</taxon>
        <taxon>Ambleminae</taxon>
        <taxon>Lampsilini</taxon>
        <taxon>Potamilus</taxon>
    </lineage>
</organism>
<gene>
    <name evidence="4" type="ORF">CHS0354_021004</name>
</gene>
<reference evidence="4" key="1">
    <citation type="journal article" date="2021" name="Genome Biol. Evol.">
        <title>A High-Quality Reference Genome for a Parasitic Bivalve with Doubly Uniparental Inheritance (Bivalvia: Unionida).</title>
        <authorList>
            <person name="Smith C.H."/>
        </authorList>
    </citation>
    <scope>NUCLEOTIDE SEQUENCE</scope>
    <source>
        <strain evidence="4">CHS0354</strain>
    </source>
</reference>
<dbReference type="Gene3D" id="2.130.10.130">
    <property type="entry name" value="Integrin alpha, N-terminal"/>
    <property type="match status" value="1"/>
</dbReference>
<accession>A0AAE0RUK7</accession>
<dbReference type="Pfam" id="PF13517">
    <property type="entry name" value="FG-GAP_3"/>
    <property type="match status" value="1"/>
</dbReference>
<dbReference type="InterPro" id="IPR028994">
    <property type="entry name" value="Integrin_alpha_N"/>
</dbReference>
<proteinExistence type="predicted"/>
<sequence>MALSFIFSRGNMKNRTISRHTQVLVYVYFMLFALYGNAGGIFTRLGWLEHINTTQKNYGIAVSDVDNDSDLEFIVAGFTGSNFVLKYDRIYMRLENIALPFTPYEALRDPGGRAIGVCACDVDGDGREEIYFLNTNNAYAGKSTYGDKLFKWRYGQYEDLYEDEVNRELDAKEYAGRSVACIDRLGTGKYSFIIGTYSDGDFGNFALIEMDEKDPRNSPENGVIVLKNNAKEAGIDKATGGRGIVVGPILGNLGNLDIFFANEGSYFLGNPGANLLFRNNGNGTYFDVAQSYGIADEEQNGRGVALADLNHDCLLDIVCGNWEGSHRIFLQKRLENGHIKFENVATKDFEQASLIHTVIIADFNNDGNTEIFMNNIYDNTGIQPNRLFTVILRKDKNVLDILPYFIGDALEPFMCGTGGAIADINGDGVLDLLISHGEVLAQKLTIYTAKVNMNNNWIRVFPKSQFGAPARGASVYITLDSGEERLQIIDSGSGYMCEMEPVAHFGLGRASAVNLKVIWPDGRLKSQVLTKKDAKKTIIVKHPLWMESPINSELSQDKESYTVTSRYKRISTVKGHEHGEL</sequence>
<evidence type="ECO:0000256" key="1">
    <source>
        <dbReference type="ARBA" id="ARBA00022729"/>
    </source>
</evidence>
<keyword evidence="2" id="KW-0472">Membrane</keyword>
<keyword evidence="2" id="KW-0812">Transmembrane</keyword>
<dbReference type="Proteomes" id="UP001195483">
    <property type="component" value="Unassembled WGS sequence"/>
</dbReference>
<evidence type="ECO:0000256" key="2">
    <source>
        <dbReference type="SAM" id="Phobius"/>
    </source>
</evidence>
<dbReference type="AlphaFoldDB" id="A0AAE0RUK7"/>